<dbReference type="GO" id="GO:0003700">
    <property type="term" value="F:DNA-binding transcription factor activity"/>
    <property type="evidence" value="ECO:0007669"/>
    <property type="project" value="InterPro"/>
</dbReference>
<comment type="similarity">
    <text evidence="5">Belongs to the HSF family.</text>
</comment>
<evidence type="ECO:0000256" key="3">
    <source>
        <dbReference type="ARBA" id="ARBA00023125"/>
    </source>
</evidence>
<name>A0A9N8H6D5_9STRA</name>
<keyword evidence="4" id="KW-0539">Nucleus</keyword>
<dbReference type="SUPFAM" id="SSF46785">
    <property type="entry name" value="Winged helix' DNA-binding domain"/>
    <property type="match status" value="1"/>
</dbReference>
<keyword evidence="9" id="KW-1185">Reference proteome</keyword>
<proteinExistence type="inferred from homology"/>
<dbReference type="OrthoDB" id="60033at2759"/>
<feature type="compositionally biased region" description="Polar residues" evidence="6">
    <location>
        <begin position="304"/>
        <end position="322"/>
    </location>
</feature>
<dbReference type="Proteomes" id="UP001153069">
    <property type="component" value="Unassembled WGS sequence"/>
</dbReference>
<feature type="domain" description="ETS" evidence="7">
    <location>
        <begin position="37"/>
        <end position="117"/>
    </location>
</feature>
<dbReference type="FunFam" id="1.10.10.10:FF:000479">
    <property type="entry name" value="Predicted protein"/>
    <property type="match status" value="1"/>
</dbReference>
<evidence type="ECO:0000256" key="5">
    <source>
        <dbReference type="RuleBase" id="RU004020"/>
    </source>
</evidence>
<dbReference type="InterPro" id="IPR000418">
    <property type="entry name" value="Ets_dom"/>
</dbReference>
<keyword evidence="3 8" id="KW-0238">DNA-binding</keyword>
<evidence type="ECO:0000313" key="9">
    <source>
        <dbReference type="Proteomes" id="UP001153069"/>
    </source>
</evidence>
<feature type="region of interest" description="Disordered" evidence="6">
    <location>
        <begin position="303"/>
        <end position="322"/>
    </location>
</feature>
<dbReference type="AlphaFoldDB" id="A0A9N8H6D5"/>
<dbReference type="EMBL" id="CAICTM010000167">
    <property type="protein sequence ID" value="CAB9503513.1"/>
    <property type="molecule type" value="Genomic_DNA"/>
</dbReference>
<dbReference type="InterPro" id="IPR000232">
    <property type="entry name" value="HSF_DNA-bd"/>
</dbReference>
<evidence type="ECO:0000313" key="8">
    <source>
        <dbReference type="EMBL" id="CAB9503513.1"/>
    </source>
</evidence>
<sequence>MTDTEEFPVAAVEEEEKDAKKSSNDSDDDEDDDFRAKIFPQRLMELLSDERNNDCISWLPHGRAFIIRNRKLFAEKVMPKFFPRKSKYSSFTRKLNRWNFVRISSGPELGAYYHEFFLRDKPHLAAQMFCKNARTKLAMATHGENPASQYASAAGTPAAARRPPVDIPTAGIASLSMNPPAAASLPAPTPNFNVSSQYAAAAAALKQNLMPPAADERMMLQLREQQKLLETQMSIVRQADPATRLILQQAILKEQSVQMNQLGVALPQQQTPAASQTLLASTLALQQSQARLMQMREILKMRFRQQNSNQSRSPHNNRASAA</sequence>
<dbReference type="Pfam" id="PF00447">
    <property type="entry name" value="HSF_DNA-bind"/>
    <property type="match status" value="1"/>
</dbReference>
<evidence type="ECO:0000256" key="4">
    <source>
        <dbReference type="ARBA" id="ARBA00023242"/>
    </source>
</evidence>
<comment type="caution">
    <text evidence="8">The sequence shown here is derived from an EMBL/GenBank/DDBJ whole genome shotgun (WGS) entry which is preliminary data.</text>
</comment>
<evidence type="ECO:0000256" key="6">
    <source>
        <dbReference type="SAM" id="MobiDB-lite"/>
    </source>
</evidence>
<gene>
    <name evidence="8" type="ORF">SEMRO_168_G074740.1</name>
</gene>
<accession>A0A9N8H6D5</accession>
<evidence type="ECO:0000256" key="1">
    <source>
        <dbReference type="ARBA" id="ARBA00004123"/>
    </source>
</evidence>
<comment type="subcellular location">
    <subcellularLocation>
        <location evidence="1">Nucleus</location>
    </subcellularLocation>
</comment>
<comment type="similarity">
    <text evidence="2">Belongs to the ETS family.</text>
</comment>
<dbReference type="InterPro" id="IPR036390">
    <property type="entry name" value="WH_DNA-bd_sf"/>
</dbReference>
<dbReference type="InterPro" id="IPR036388">
    <property type="entry name" value="WH-like_DNA-bd_sf"/>
</dbReference>
<dbReference type="PANTHER" id="PTHR10015:SF206">
    <property type="entry name" value="HSF-TYPE DNA-BINDING DOMAIN-CONTAINING PROTEIN"/>
    <property type="match status" value="1"/>
</dbReference>
<protein>
    <submittedName>
        <fullName evidence="8">HSF-type DNA-binding</fullName>
    </submittedName>
</protein>
<evidence type="ECO:0000259" key="7">
    <source>
        <dbReference type="PROSITE" id="PS50061"/>
    </source>
</evidence>
<dbReference type="PROSITE" id="PS50061">
    <property type="entry name" value="ETS_DOMAIN_3"/>
    <property type="match status" value="1"/>
</dbReference>
<dbReference type="SMART" id="SM00415">
    <property type="entry name" value="HSF"/>
    <property type="match status" value="1"/>
</dbReference>
<dbReference type="Gene3D" id="1.10.10.10">
    <property type="entry name" value="Winged helix-like DNA-binding domain superfamily/Winged helix DNA-binding domain"/>
    <property type="match status" value="1"/>
</dbReference>
<dbReference type="GO" id="GO:0005634">
    <property type="term" value="C:nucleus"/>
    <property type="evidence" value="ECO:0007669"/>
    <property type="project" value="UniProtKB-SubCell"/>
</dbReference>
<organism evidence="8 9">
    <name type="scientific">Seminavis robusta</name>
    <dbReference type="NCBI Taxonomy" id="568900"/>
    <lineage>
        <taxon>Eukaryota</taxon>
        <taxon>Sar</taxon>
        <taxon>Stramenopiles</taxon>
        <taxon>Ochrophyta</taxon>
        <taxon>Bacillariophyta</taxon>
        <taxon>Bacillariophyceae</taxon>
        <taxon>Bacillariophycidae</taxon>
        <taxon>Naviculales</taxon>
        <taxon>Naviculaceae</taxon>
        <taxon>Seminavis</taxon>
    </lineage>
</organism>
<evidence type="ECO:0000256" key="2">
    <source>
        <dbReference type="ARBA" id="ARBA00005562"/>
    </source>
</evidence>
<reference evidence="8" key="1">
    <citation type="submission" date="2020-06" db="EMBL/GenBank/DDBJ databases">
        <authorList>
            <consortium name="Plant Systems Biology data submission"/>
        </authorList>
    </citation>
    <scope>NUCLEOTIDE SEQUENCE</scope>
    <source>
        <strain evidence="8">D6</strain>
    </source>
</reference>
<feature type="region of interest" description="Disordered" evidence="6">
    <location>
        <begin position="1"/>
        <end position="33"/>
    </location>
</feature>
<feature type="compositionally biased region" description="Acidic residues" evidence="6">
    <location>
        <begin position="1"/>
        <end position="16"/>
    </location>
</feature>
<dbReference type="PANTHER" id="PTHR10015">
    <property type="entry name" value="HEAT SHOCK TRANSCRIPTION FACTOR"/>
    <property type="match status" value="1"/>
</dbReference>
<dbReference type="GO" id="GO:0043565">
    <property type="term" value="F:sequence-specific DNA binding"/>
    <property type="evidence" value="ECO:0007669"/>
    <property type="project" value="InterPro"/>
</dbReference>